<comment type="caution">
    <text evidence="2">The sequence shown here is derived from an EMBL/GenBank/DDBJ whole genome shotgun (WGS) entry which is preliminary data.</text>
</comment>
<evidence type="ECO:0000256" key="1">
    <source>
        <dbReference type="SAM" id="MobiDB-lite"/>
    </source>
</evidence>
<gene>
    <name evidence="2" type="ORF">COS49_01385</name>
</gene>
<dbReference type="Proteomes" id="UP000229894">
    <property type="component" value="Unassembled WGS sequence"/>
</dbReference>
<feature type="compositionally biased region" description="Basic and acidic residues" evidence="1">
    <location>
        <begin position="141"/>
        <end position="164"/>
    </location>
</feature>
<reference evidence="3" key="1">
    <citation type="submission" date="2017-09" db="EMBL/GenBank/DDBJ databases">
        <title>Depth-based differentiation of microbial function through sediment-hosted aquifers and enrichment of novel symbionts in the deep terrestrial subsurface.</title>
        <authorList>
            <person name="Probst A.J."/>
            <person name="Ladd B."/>
            <person name="Jarett J.K."/>
            <person name="Geller-Mcgrath D.E."/>
            <person name="Sieber C.M.K."/>
            <person name="Emerson J.B."/>
            <person name="Anantharaman K."/>
            <person name="Thomas B.C."/>
            <person name="Malmstrom R."/>
            <person name="Stieglmeier M."/>
            <person name="Klingl A."/>
            <person name="Woyke T."/>
            <person name="Ryan C.M."/>
            <person name="Banfield J.F."/>
        </authorList>
    </citation>
    <scope>NUCLEOTIDE SEQUENCE [LARGE SCALE GENOMIC DNA]</scope>
</reference>
<feature type="region of interest" description="Disordered" evidence="1">
    <location>
        <begin position="138"/>
        <end position="187"/>
    </location>
</feature>
<dbReference type="AlphaFoldDB" id="A0A2M7BUN6"/>
<organism evidence="2 3">
    <name type="scientific">Candidatus Portnoybacteria bacterium CG03_land_8_20_14_0_80_41_10</name>
    <dbReference type="NCBI Taxonomy" id="1974808"/>
    <lineage>
        <taxon>Bacteria</taxon>
        <taxon>Candidatus Portnoyibacteriota</taxon>
    </lineage>
</organism>
<name>A0A2M7BUN6_9BACT</name>
<accession>A0A2M7BUN6</accession>
<protein>
    <submittedName>
        <fullName evidence="2">Uncharacterized protein</fullName>
    </submittedName>
</protein>
<evidence type="ECO:0000313" key="3">
    <source>
        <dbReference type="Proteomes" id="UP000229894"/>
    </source>
</evidence>
<evidence type="ECO:0000313" key="2">
    <source>
        <dbReference type="EMBL" id="PIV10268.1"/>
    </source>
</evidence>
<dbReference type="EMBL" id="PEUX01000031">
    <property type="protein sequence ID" value="PIV10268.1"/>
    <property type="molecule type" value="Genomic_DNA"/>
</dbReference>
<sequence length="187" mass="21676">MLTPLQIKRLKKIEDLTVRKRYSIYFQLPPETRRLFFSETVAGQMEKIGSKNSLNKEQLAQASYITGLILLGEINIVNFVKSLQEKCGLAEESARQLARDINQVIFLPVKENLKKIHQVPFWPREEESVKRPIPSYLSESESAHIKKNEPPTITDKDDYRRLVKETNQAETSKPRLEGNIVDLKNKR</sequence>
<proteinExistence type="predicted"/>